<evidence type="ECO:0000313" key="2">
    <source>
        <dbReference type="EMBL" id="GAA98570.1"/>
    </source>
</evidence>
<evidence type="ECO:0000256" key="1">
    <source>
        <dbReference type="SAM" id="SignalP"/>
    </source>
</evidence>
<organism evidence="2 3">
    <name type="scientific">Mixia osmundae (strain CBS 9802 / IAM 14324 / JCM 22182 / KY 12970)</name>
    <dbReference type="NCBI Taxonomy" id="764103"/>
    <lineage>
        <taxon>Eukaryota</taxon>
        <taxon>Fungi</taxon>
        <taxon>Dikarya</taxon>
        <taxon>Basidiomycota</taxon>
        <taxon>Pucciniomycotina</taxon>
        <taxon>Mixiomycetes</taxon>
        <taxon>Mixiales</taxon>
        <taxon>Mixiaceae</taxon>
        <taxon>Mixia</taxon>
    </lineage>
</organism>
<proteinExistence type="predicted"/>
<evidence type="ECO:0000313" key="3">
    <source>
        <dbReference type="Proteomes" id="UP000009131"/>
    </source>
</evidence>
<keyword evidence="3" id="KW-1185">Reference proteome</keyword>
<reference evidence="2 3" key="1">
    <citation type="journal article" date="2011" name="J. Gen. Appl. Microbiol.">
        <title>Draft genome sequencing of the enigmatic basidiomycete Mixia osmundae.</title>
        <authorList>
            <person name="Nishida H."/>
            <person name="Nagatsuka Y."/>
            <person name="Sugiyama J."/>
        </authorList>
    </citation>
    <scope>NUCLEOTIDE SEQUENCE [LARGE SCALE GENOMIC DNA]</scope>
    <source>
        <strain evidence="3">CBS 9802 / IAM 14324 / JCM 22182 / KY 12970</strain>
    </source>
</reference>
<reference evidence="2 3" key="2">
    <citation type="journal article" date="2012" name="Open Biol.">
        <title>Characteristics of nucleosomes and linker DNA regions on the genome of the basidiomycete Mixia osmundae revealed by mono- and dinucleosome mapping.</title>
        <authorList>
            <person name="Nishida H."/>
            <person name="Kondo S."/>
            <person name="Matsumoto T."/>
            <person name="Suzuki Y."/>
            <person name="Yoshikawa H."/>
            <person name="Taylor T.D."/>
            <person name="Sugiyama J."/>
        </authorList>
    </citation>
    <scope>NUCLEOTIDE SEQUENCE [LARGE SCALE GENOMIC DNA]</scope>
    <source>
        <strain evidence="3">CBS 9802 / IAM 14324 / JCM 22182 / KY 12970</strain>
    </source>
</reference>
<dbReference type="InParanoid" id="G7E6W0"/>
<dbReference type="HOGENOM" id="CLU_1635810_0_0_1"/>
<accession>G7E6W0</accession>
<dbReference type="RefSeq" id="XP_014567615.1">
    <property type="nucleotide sequence ID" value="XM_014712129.1"/>
</dbReference>
<dbReference type="AlphaFoldDB" id="G7E6W0"/>
<feature type="signal peptide" evidence="1">
    <location>
        <begin position="1"/>
        <end position="18"/>
    </location>
</feature>
<protein>
    <submittedName>
        <fullName evidence="2">Uncharacterized protein</fullName>
    </submittedName>
</protein>
<sequence>MFKSLVITIAALAALASAHGPARMSNAHDHKKRVAAGNHIFSMTVPTATGSHPFTFATTIEHNAVTSILHVTNLGHCGANLLDGAQVVDHTYSSVHIDTAAQPGTTYPVIDLTVSIYMNDTAALFNIASYSLDGKPMPTTPPQGYTMQLDGFPVQWTAPISP</sequence>
<comment type="caution">
    <text evidence="2">The sequence shown here is derived from an EMBL/GenBank/DDBJ whole genome shotgun (WGS) entry which is preliminary data.</text>
</comment>
<dbReference type="Proteomes" id="UP000009131">
    <property type="component" value="Unassembled WGS sequence"/>
</dbReference>
<keyword evidence="1" id="KW-0732">Signal</keyword>
<feature type="chain" id="PRO_5009955786" evidence="1">
    <location>
        <begin position="19"/>
        <end position="162"/>
    </location>
</feature>
<name>G7E6W0_MIXOS</name>
<dbReference type="EMBL" id="BABT02000153">
    <property type="protein sequence ID" value="GAA98570.1"/>
    <property type="molecule type" value="Genomic_DNA"/>
</dbReference>
<gene>
    <name evidence="2" type="primary">Mo05257</name>
    <name evidence="2" type="ORF">E5Q_05257</name>
</gene>